<dbReference type="KEGG" id="mbr:MONBRDRAFT_38126"/>
<dbReference type="AlphaFoldDB" id="A9V5U5"/>
<dbReference type="SMART" id="SM00174">
    <property type="entry name" value="RHO"/>
    <property type="match status" value="1"/>
</dbReference>
<evidence type="ECO:0000256" key="1">
    <source>
        <dbReference type="ARBA" id="ARBA00022741"/>
    </source>
</evidence>
<dbReference type="SUPFAM" id="SSF52540">
    <property type="entry name" value="P-loop containing nucleoside triphosphate hydrolases"/>
    <property type="match status" value="1"/>
</dbReference>
<keyword evidence="2" id="KW-0342">GTP-binding</keyword>
<dbReference type="GO" id="GO:0019003">
    <property type="term" value="F:GDP binding"/>
    <property type="evidence" value="ECO:0000318"/>
    <property type="project" value="GO_Central"/>
</dbReference>
<dbReference type="EMBL" id="CH991561">
    <property type="protein sequence ID" value="EDQ87105.1"/>
    <property type="molecule type" value="Genomic_DNA"/>
</dbReference>
<evidence type="ECO:0000256" key="2">
    <source>
        <dbReference type="ARBA" id="ARBA00023134"/>
    </source>
</evidence>
<dbReference type="PROSITE" id="PS51421">
    <property type="entry name" value="RAS"/>
    <property type="match status" value="1"/>
</dbReference>
<dbReference type="Gene3D" id="3.40.50.300">
    <property type="entry name" value="P-loop containing nucleotide triphosphate hydrolases"/>
    <property type="match status" value="1"/>
</dbReference>
<dbReference type="NCBIfam" id="TIGR00231">
    <property type="entry name" value="small_GTP"/>
    <property type="match status" value="1"/>
</dbReference>
<dbReference type="PROSITE" id="PS51419">
    <property type="entry name" value="RAB"/>
    <property type="match status" value="1"/>
</dbReference>
<dbReference type="PROSITE" id="PS00018">
    <property type="entry name" value="EF_HAND_1"/>
    <property type="match status" value="1"/>
</dbReference>
<gene>
    <name evidence="4" type="ORF">MONBRDRAFT_38126</name>
</gene>
<dbReference type="PRINTS" id="PR00449">
    <property type="entry name" value="RASTRNSFRMNG"/>
</dbReference>
<keyword evidence="1" id="KW-0547">Nucleotide-binding</keyword>
<dbReference type="eggNOG" id="KOG0395">
    <property type="taxonomic scope" value="Eukaryota"/>
</dbReference>
<keyword evidence="5" id="KW-1185">Reference proteome</keyword>
<dbReference type="SMART" id="SM00175">
    <property type="entry name" value="RAB"/>
    <property type="match status" value="1"/>
</dbReference>
<dbReference type="STRING" id="81824.A9V5U5"/>
<proteinExistence type="predicted"/>
<dbReference type="InterPro" id="IPR018247">
    <property type="entry name" value="EF_Hand_1_Ca_BS"/>
</dbReference>
<organism evidence="4 5">
    <name type="scientific">Monosiga brevicollis</name>
    <name type="common">Choanoflagellate</name>
    <dbReference type="NCBI Taxonomy" id="81824"/>
    <lineage>
        <taxon>Eukaryota</taxon>
        <taxon>Choanoflagellata</taxon>
        <taxon>Craspedida</taxon>
        <taxon>Salpingoecidae</taxon>
        <taxon>Monosiga</taxon>
    </lineage>
</organism>
<dbReference type="SMART" id="SM00173">
    <property type="entry name" value="RAS"/>
    <property type="match status" value="1"/>
</dbReference>
<name>A9V5U5_MONBE</name>
<dbReference type="InParanoid" id="A9V5U5"/>
<sequence length="185" mass="20238">MAVEPIKIAVIGDGGVGKSACTIRFVKNQFHEQYDPTIEQTYSTTVETEEFGSLPVEIIDTAGQDDYENFRSVSISYGQAFLLVFAITSHKTFEKMESMLVEAKEDAPKIVIGNKSDLSADRKVSVAEVEAWCKERGFKYFETSAKNNINVREAFVDLVQQAAKKRQHTRTGAKGSGAAATGGNG</sequence>
<dbReference type="InterPro" id="IPR001806">
    <property type="entry name" value="Small_GTPase"/>
</dbReference>
<dbReference type="PROSITE" id="PS51420">
    <property type="entry name" value="RHO"/>
    <property type="match status" value="1"/>
</dbReference>
<protein>
    <submittedName>
        <fullName evidence="4">Uncharacterized protein</fullName>
    </submittedName>
</protein>
<dbReference type="SMART" id="SM00176">
    <property type="entry name" value="RAN"/>
    <property type="match status" value="1"/>
</dbReference>
<dbReference type="GO" id="GO:0005525">
    <property type="term" value="F:GTP binding"/>
    <property type="evidence" value="ECO:0000318"/>
    <property type="project" value="GO_Central"/>
</dbReference>
<accession>A9V5U5</accession>
<dbReference type="OMA" id="LEIYMTI"/>
<dbReference type="FunFam" id="3.40.50.300:FF:001423">
    <property type="entry name" value="Ras family GTPase"/>
    <property type="match status" value="1"/>
</dbReference>
<feature type="region of interest" description="Disordered" evidence="3">
    <location>
        <begin position="166"/>
        <end position="185"/>
    </location>
</feature>
<dbReference type="GO" id="GO:0005886">
    <property type="term" value="C:plasma membrane"/>
    <property type="evidence" value="ECO:0000318"/>
    <property type="project" value="GO_Central"/>
</dbReference>
<dbReference type="InterPro" id="IPR020849">
    <property type="entry name" value="Small_GTPase_Ras-type"/>
</dbReference>
<dbReference type="InterPro" id="IPR027417">
    <property type="entry name" value="P-loop_NTPase"/>
</dbReference>
<evidence type="ECO:0000256" key="3">
    <source>
        <dbReference type="SAM" id="MobiDB-lite"/>
    </source>
</evidence>
<dbReference type="Pfam" id="PF00071">
    <property type="entry name" value="Ras"/>
    <property type="match status" value="1"/>
</dbReference>
<dbReference type="GO" id="GO:0007165">
    <property type="term" value="P:signal transduction"/>
    <property type="evidence" value="ECO:0007669"/>
    <property type="project" value="InterPro"/>
</dbReference>
<dbReference type="RefSeq" id="XP_001748048.1">
    <property type="nucleotide sequence ID" value="XM_001747996.1"/>
</dbReference>
<dbReference type="Proteomes" id="UP000001357">
    <property type="component" value="Unassembled WGS sequence"/>
</dbReference>
<dbReference type="GeneID" id="5893311"/>
<dbReference type="GO" id="GO:0003924">
    <property type="term" value="F:GTPase activity"/>
    <property type="evidence" value="ECO:0000318"/>
    <property type="project" value="GO_Central"/>
</dbReference>
<evidence type="ECO:0000313" key="4">
    <source>
        <dbReference type="EMBL" id="EDQ87105.1"/>
    </source>
</evidence>
<evidence type="ECO:0000313" key="5">
    <source>
        <dbReference type="Proteomes" id="UP000001357"/>
    </source>
</evidence>
<reference evidence="4 5" key="1">
    <citation type="journal article" date="2008" name="Nature">
        <title>The genome of the choanoflagellate Monosiga brevicollis and the origin of metazoans.</title>
        <authorList>
            <consortium name="JGI Sequencing"/>
            <person name="King N."/>
            <person name="Westbrook M.J."/>
            <person name="Young S.L."/>
            <person name="Kuo A."/>
            <person name="Abedin M."/>
            <person name="Chapman J."/>
            <person name="Fairclough S."/>
            <person name="Hellsten U."/>
            <person name="Isogai Y."/>
            <person name="Letunic I."/>
            <person name="Marr M."/>
            <person name="Pincus D."/>
            <person name="Putnam N."/>
            <person name="Rokas A."/>
            <person name="Wright K.J."/>
            <person name="Zuzow R."/>
            <person name="Dirks W."/>
            <person name="Good M."/>
            <person name="Goodstein D."/>
            <person name="Lemons D."/>
            <person name="Li W."/>
            <person name="Lyons J.B."/>
            <person name="Morris A."/>
            <person name="Nichols S."/>
            <person name="Richter D.J."/>
            <person name="Salamov A."/>
            <person name="Bork P."/>
            <person name="Lim W.A."/>
            <person name="Manning G."/>
            <person name="Miller W.T."/>
            <person name="McGinnis W."/>
            <person name="Shapiro H."/>
            <person name="Tjian R."/>
            <person name="Grigoriev I.V."/>
            <person name="Rokhsar D."/>
        </authorList>
    </citation>
    <scope>NUCLEOTIDE SEQUENCE [LARGE SCALE GENOMIC DNA]</scope>
    <source>
        <strain evidence="5">MX1 / ATCC 50154</strain>
    </source>
</reference>
<dbReference type="PANTHER" id="PTHR24070">
    <property type="entry name" value="RAS, DI-RAS, AND RHEB FAMILY MEMBERS OF SMALL GTPASE SUPERFAMILY"/>
    <property type="match status" value="1"/>
</dbReference>
<dbReference type="InterPro" id="IPR005225">
    <property type="entry name" value="Small_GTP-bd"/>
</dbReference>